<dbReference type="SMART" id="SM00547">
    <property type="entry name" value="ZnF_RBZ"/>
    <property type="match status" value="1"/>
</dbReference>
<feature type="compositionally biased region" description="Pro residues" evidence="6">
    <location>
        <begin position="545"/>
        <end position="559"/>
    </location>
</feature>
<dbReference type="AlphaFoldDB" id="A0AAN8PHI1"/>
<keyword evidence="3" id="KW-0862">Zinc</keyword>
<dbReference type="EMBL" id="JAZGQO010000014">
    <property type="protein sequence ID" value="KAK6170625.1"/>
    <property type="molecule type" value="Genomic_DNA"/>
</dbReference>
<evidence type="ECO:0000256" key="2">
    <source>
        <dbReference type="ARBA" id="ARBA00022771"/>
    </source>
</evidence>
<dbReference type="PANTHER" id="PTHR46253">
    <property type="entry name" value="TGF-BETA-ACTIVATED KINASE 1 AND MAP3K7-BINDING PROTEIN TAB"/>
    <property type="match status" value="1"/>
</dbReference>
<dbReference type="InterPro" id="IPR036443">
    <property type="entry name" value="Znf_RanBP2_sf"/>
</dbReference>
<comment type="caution">
    <text evidence="8">The sequence shown here is derived from an EMBL/GenBank/DDBJ whole genome shotgun (WGS) entry which is preliminary data.</text>
</comment>
<feature type="region of interest" description="Disordered" evidence="6">
    <location>
        <begin position="533"/>
        <end position="587"/>
    </location>
</feature>
<accession>A0AAN8PHI1</accession>
<keyword evidence="2 4" id="KW-0863">Zinc-finger</keyword>
<dbReference type="Proteomes" id="UP001347796">
    <property type="component" value="Unassembled WGS sequence"/>
</dbReference>
<dbReference type="Gene3D" id="1.10.8.10">
    <property type="entry name" value="DNA helicase RuvA subunit, C-terminal domain"/>
    <property type="match status" value="1"/>
</dbReference>
<protein>
    <recommendedName>
        <fullName evidence="7">RanBP2-type domain-containing protein</fullName>
    </recommendedName>
</protein>
<proteinExistence type="predicted"/>
<dbReference type="PROSITE" id="PS50199">
    <property type="entry name" value="ZF_RANBP2_2"/>
    <property type="match status" value="1"/>
</dbReference>
<feature type="region of interest" description="Disordered" evidence="6">
    <location>
        <begin position="398"/>
        <end position="432"/>
    </location>
</feature>
<evidence type="ECO:0000256" key="6">
    <source>
        <dbReference type="SAM" id="MobiDB-lite"/>
    </source>
</evidence>
<keyword evidence="5" id="KW-0175">Coiled coil</keyword>
<organism evidence="8 9">
    <name type="scientific">Patella caerulea</name>
    <name type="common">Rayed Mediterranean limpet</name>
    <dbReference type="NCBI Taxonomy" id="87958"/>
    <lineage>
        <taxon>Eukaryota</taxon>
        <taxon>Metazoa</taxon>
        <taxon>Spiralia</taxon>
        <taxon>Lophotrochozoa</taxon>
        <taxon>Mollusca</taxon>
        <taxon>Gastropoda</taxon>
        <taxon>Patellogastropoda</taxon>
        <taxon>Patelloidea</taxon>
        <taxon>Patellidae</taxon>
        <taxon>Patella</taxon>
    </lineage>
</organism>
<feature type="region of interest" description="Disordered" evidence="6">
    <location>
        <begin position="293"/>
        <end position="339"/>
    </location>
</feature>
<dbReference type="Gene3D" id="4.10.1060.10">
    <property type="entry name" value="Zinc finger, RanBP2-type"/>
    <property type="match status" value="1"/>
</dbReference>
<dbReference type="PANTHER" id="PTHR46253:SF1">
    <property type="entry name" value="TAB2"/>
    <property type="match status" value="1"/>
</dbReference>
<feature type="compositionally biased region" description="Polar residues" evidence="6">
    <location>
        <begin position="312"/>
        <end position="332"/>
    </location>
</feature>
<evidence type="ECO:0000256" key="5">
    <source>
        <dbReference type="SAM" id="Coils"/>
    </source>
</evidence>
<keyword evidence="9" id="KW-1185">Reference proteome</keyword>
<feature type="coiled-coil region" evidence="5">
    <location>
        <begin position="438"/>
        <end position="465"/>
    </location>
</feature>
<sequence>MATPDREININVQLFKELSDKYPKIPKEIVSTHLRMTGNDRNQCLQILHDLSQQYLYSGGHQANVSGGFSKLNINKSSEYKPPVSISNQNTDGFGPWTATTGTLNTGQHTQTAAFTAPVVPGDFDPFVDAGNKPSSIPNINCTVHRSESSPSVSQTVKKFEVGSGSSNTTSPVTGKRPVPVIHCGPSKPSDIGQGALITSSTSYQIHTKVNSGGTCTVVDPLLSKKYHIQQETGQTSMNSSPNKIHSTQAKIMINQPNNGHHNPETTFVRKNQYPPNMSPSIYSKPLYVQIKSSGPEGSETHLKYNYPPNVPENQLPSYGSPNTVSAQNRYPPNQYPPTPSLHVAPVNQTSISPNSSPYISYPTSAGMNPHLSSRTNSVESEHNVFVAQAEMVHPMGYAMSPASSHSSLSSESSAHIPNARPSSGSSQEEKEYVRALLYHQRQRLENLKRDYNETKKETERLRYGVAQMEKNMLENSNRRNSFPTIEDVTKLREENRRLQTDIQCMGNEVDMKKNGQGPFSIIDPIDQQNFFKNMPTGPSGPIGSRPPRPPVPPPPHISTPPGIIDIHQVPPVPPRQPSAGSGDSEEGEQWNCSACTFLNHPALNKCECCEMPRIGTARPHNHNSHELCYCHDH</sequence>
<evidence type="ECO:0000259" key="7">
    <source>
        <dbReference type="PROSITE" id="PS50199"/>
    </source>
</evidence>
<reference evidence="8 9" key="1">
    <citation type="submission" date="2024-01" db="EMBL/GenBank/DDBJ databases">
        <title>The genome of the rayed Mediterranean limpet Patella caerulea (Linnaeus, 1758).</title>
        <authorList>
            <person name="Anh-Thu Weber A."/>
            <person name="Halstead-Nussloch G."/>
        </authorList>
    </citation>
    <scope>NUCLEOTIDE SEQUENCE [LARGE SCALE GENOMIC DNA]</scope>
    <source>
        <strain evidence="8">AATW-2023a</strain>
        <tissue evidence="8">Whole specimen</tissue>
    </source>
</reference>
<dbReference type="PROSITE" id="PS01358">
    <property type="entry name" value="ZF_RANBP2_1"/>
    <property type="match status" value="1"/>
</dbReference>
<evidence type="ECO:0000313" key="8">
    <source>
        <dbReference type="EMBL" id="KAK6170625.1"/>
    </source>
</evidence>
<dbReference type="InterPro" id="IPR001876">
    <property type="entry name" value="Znf_RanBP2"/>
</dbReference>
<evidence type="ECO:0000313" key="9">
    <source>
        <dbReference type="Proteomes" id="UP001347796"/>
    </source>
</evidence>
<name>A0AAN8PHI1_PATCE</name>
<dbReference type="SUPFAM" id="SSF90209">
    <property type="entry name" value="Ran binding protein zinc finger-like"/>
    <property type="match status" value="1"/>
</dbReference>
<gene>
    <name evidence="8" type="ORF">SNE40_018975</name>
</gene>
<feature type="domain" description="RanBP2-type" evidence="7">
    <location>
        <begin position="586"/>
        <end position="616"/>
    </location>
</feature>
<dbReference type="GO" id="GO:0008270">
    <property type="term" value="F:zinc ion binding"/>
    <property type="evidence" value="ECO:0007669"/>
    <property type="project" value="UniProtKB-KW"/>
</dbReference>
<evidence type="ECO:0000256" key="1">
    <source>
        <dbReference type="ARBA" id="ARBA00022723"/>
    </source>
</evidence>
<keyword evidence="1" id="KW-0479">Metal-binding</keyword>
<feature type="compositionally biased region" description="Low complexity" evidence="6">
    <location>
        <begin position="401"/>
        <end position="414"/>
    </location>
</feature>
<evidence type="ECO:0000256" key="4">
    <source>
        <dbReference type="PROSITE-ProRule" id="PRU00322"/>
    </source>
</evidence>
<evidence type="ECO:0000256" key="3">
    <source>
        <dbReference type="ARBA" id="ARBA00022833"/>
    </source>
</evidence>